<evidence type="ECO:0000313" key="2">
    <source>
        <dbReference type="Proteomes" id="UP000249451"/>
    </source>
</evidence>
<evidence type="ECO:0008006" key="3">
    <source>
        <dbReference type="Google" id="ProtNLM"/>
    </source>
</evidence>
<accession>A0A2W5CYP1</accession>
<name>A0A2W5CYP1_9CORY</name>
<dbReference type="Proteomes" id="UP000249451">
    <property type="component" value="Unassembled WGS sequence"/>
</dbReference>
<protein>
    <recommendedName>
        <fullName evidence="3">Methionine synthase</fullName>
    </recommendedName>
</protein>
<gene>
    <name evidence="1" type="ORF">DI609_06980</name>
</gene>
<reference evidence="1 2" key="1">
    <citation type="submission" date="2017-11" db="EMBL/GenBank/DDBJ databases">
        <title>Infants hospitalized years apart are colonized by the same room-sourced microbial strains.</title>
        <authorList>
            <person name="Brooks B."/>
            <person name="Olm M.R."/>
            <person name="Firek B.A."/>
            <person name="Baker R."/>
            <person name="Thomas B.C."/>
            <person name="Morowitz M.J."/>
            <person name="Banfield J.F."/>
        </authorList>
    </citation>
    <scope>NUCLEOTIDE SEQUENCE [LARGE SCALE GENOMIC DNA]</scope>
    <source>
        <strain evidence="1">S2_012_000_R3_87</strain>
    </source>
</reference>
<dbReference type="EMBL" id="QFNY01000152">
    <property type="protein sequence ID" value="PZP00096.1"/>
    <property type="molecule type" value="Genomic_DNA"/>
</dbReference>
<evidence type="ECO:0000313" key="1">
    <source>
        <dbReference type="EMBL" id="PZP00096.1"/>
    </source>
</evidence>
<organism evidence="1 2">
    <name type="scientific">Corynebacterium urealyticum</name>
    <dbReference type="NCBI Taxonomy" id="43771"/>
    <lineage>
        <taxon>Bacteria</taxon>
        <taxon>Bacillati</taxon>
        <taxon>Actinomycetota</taxon>
        <taxon>Actinomycetes</taxon>
        <taxon>Mycobacteriales</taxon>
        <taxon>Corynebacteriaceae</taxon>
        <taxon>Corynebacterium</taxon>
    </lineage>
</organism>
<sequence>MTRLGWWESFATTHPDQNSALEAALLRGVDVDEDTGAPGGISLPRIQPAGQPGVKDVALDVTALTAGFAQLNLAANPRGWEVSHGASLIGRQTRSYLSELRDLVPEVLAERRAPRIMVNAAGPWSFGATVELAGHPIVADRPAFRDIALTLGAGLAETAEWLASATGSEVFIGLHEPAVPQLLAGLAGATRWDRLAPVDPEHILGVWQRLLGQLPEGVGIVLHECPPELFRDIPQVGFDRVGVAAEHLFGEQSTSELKDAIGFSVGAGQGIGICVPHPTEPQGAAAIEDSAATYAGAVQRLWQQWSFPADQLVQQVDLCAITPGLDELAVSPAVAATWSATARIVARNLAAG</sequence>
<dbReference type="AlphaFoldDB" id="A0A2W5CYP1"/>
<proteinExistence type="predicted"/>
<comment type="caution">
    <text evidence="1">The sequence shown here is derived from an EMBL/GenBank/DDBJ whole genome shotgun (WGS) entry which is preliminary data.</text>
</comment>